<proteinExistence type="predicted"/>
<organism evidence="1 2">
    <name type="scientific">Lithospermum erythrorhizon</name>
    <name type="common">Purple gromwell</name>
    <name type="synonym">Lithospermum officinale var. erythrorhizon</name>
    <dbReference type="NCBI Taxonomy" id="34254"/>
    <lineage>
        <taxon>Eukaryota</taxon>
        <taxon>Viridiplantae</taxon>
        <taxon>Streptophyta</taxon>
        <taxon>Embryophyta</taxon>
        <taxon>Tracheophyta</taxon>
        <taxon>Spermatophyta</taxon>
        <taxon>Magnoliopsida</taxon>
        <taxon>eudicotyledons</taxon>
        <taxon>Gunneridae</taxon>
        <taxon>Pentapetalae</taxon>
        <taxon>asterids</taxon>
        <taxon>lamiids</taxon>
        <taxon>Boraginales</taxon>
        <taxon>Boraginaceae</taxon>
        <taxon>Boraginoideae</taxon>
        <taxon>Lithospermeae</taxon>
        <taxon>Lithospermum</taxon>
    </lineage>
</organism>
<dbReference type="Proteomes" id="UP001454036">
    <property type="component" value="Unassembled WGS sequence"/>
</dbReference>
<sequence>MVRERDRDLPGVDRGRRQFVGVDGSRDLGWVVENRDRKAEIMAGREGLSSVVENIHTSDVGETPIIVEEGRNNEGRKRDKSRDILASLERKLTKLEIGLGETIEKVEDMGLSIGEISDAVDGMRVGVEDLREEFIGLINRLRSELREEVAHLKE</sequence>
<evidence type="ECO:0000313" key="2">
    <source>
        <dbReference type="Proteomes" id="UP001454036"/>
    </source>
</evidence>
<gene>
    <name evidence="1" type="ORF">LIER_31415</name>
</gene>
<protein>
    <submittedName>
        <fullName evidence="1">Uncharacterized protein</fullName>
    </submittedName>
</protein>
<name>A0AAV3RSS7_LITER</name>
<keyword evidence="2" id="KW-1185">Reference proteome</keyword>
<dbReference type="EMBL" id="BAABME010011668">
    <property type="protein sequence ID" value="GAA0184118.1"/>
    <property type="molecule type" value="Genomic_DNA"/>
</dbReference>
<evidence type="ECO:0000313" key="1">
    <source>
        <dbReference type="EMBL" id="GAA0184118.1"/>
    </source>
</evidence>
<comment type="caution">
    <text evidence="1">The sequence shown here is derived from an EMBL/GenBank/DDBJ whole genome shotgun (WGS) entry which is preliminary data.</text>
</comment>
<dbReference type="AlphaFoldDB" id="A0AAV3RSS7"/>
<accession>A0AAV3RSS7</accession>
<reference evidence="1 2" key="1">
    <citation type="submission" date="2024-01" db="EMBL/GenBank/DDBJ databases">
        <title>The complete chloroplast genome sequence of Lithospermum erythrorhizon: insights into the phylogenetic relationship among Boraginaceae species and the maternal lineages of purple gromwells.</title>
        <authorList>
            <person name="Okada T."/>
            <person name="Watanabe K."/>
        </authorList>
    </citation>
    <scope>NUCLEOTIDE SEQUENCE [LARGE SCALE GENOMIC DNA]</scope>
</reference>